<proteinExistence type="predicted"/>
<dbReference type="InterPro" id="IPR012664">
    <property type="entry name" value="CHP02452"/>
</dbReference>
<dbReference type="PROSITE" id="PS00250">
    <property type="entry name" value="TGF_BETA_1"/>
    <property type="match status" value="1"/>
</dbReference>
<evidence type="ECO:0000313" key="2">
    <source>
        <dbReference type="EMBL" id="CAE7221395.1"/>
    </source>
</evidence>
<evidence type="ECO:0000313" key="3">
    <source>
        <dbReference type="Proteomes" id="UP000649617"/>
    </source>
</evidence>
<dbReference type="NCBIfam" id="TIGR02452">
    <property type="entry name" value="TIGR02452 family protein"/>
    <property type="match status" value="1"/>
</dbReference>
<dbReference type="EMBL" id="CAJNIZ010003336">
    <property type="protein sequence ID" value="CAE7221395.1"/>
    <property type="molecule type" value="Genomic_DNA"/>
</dbReference>
<dbReference type="AlphaFoldDB" id="A0A812KD69"/>
<sequence>MTYGAVLVLSEAALLTWELLAVREPGSYRLCRCLGSCSMITAAMPDGSPTPRSSEWTSTVTVRIRAVLHAALQSGHPNLVLGAWGCGAFGNPPREVAQLFCQQLASDDFRGAFDSVVFAIIDPKGDGNLRPFREVLQTLCEVVME</sequence>
<accession>A0A812KD69</accession>
<dbReference type="Gene3D" id="3.40.220.10">
    <property type="entry name" value="Leucine Aminopeptidase, subunit E, domain 1"/>
    <property type="match status" value="1"/>
</dbReference>
<gene>
    <name evidence="2" type="primary">NPHP3</name>
    <name evidence="2" type="ORF">SPIL2461_LOCUS2932</name>
</gene>
<feature type="chain" id="PRO_5032668710" evidence="1">
    <location>
        <begin position="22"/>
        <end position="145"/>
    </location>
</feature>
<dbReference type="Proteomes" id="UP000649617">
    <property type="component" value="Unassembled WGS sequence"/>
</dbReference>
<keyword evidence="1" id="KW-0732">Signal</keyword>
<keyword evidence="3" id="KW-1185">Reference proteome</keyword>
<dbReference type="OrthoDB" id="9985428at2759"/>
<dbReference type="SUPFAM" id="SSF52949">
    <property type="entry name" value="Macro domain-like"/>
    <property type="match status" value="1"/>
</dbReference>
<organism evidence="2 3">
    <name type="scientific">Symbiodinium pilosum</name>
    <name type="common">Dinoflagellate</name>
    <dbReference type="NCBI Taxonomy" id="2952"/>
    <lineage>
        <taxon>Eukaryota</taxon>
        <taxon>Sar</taxon>
        <taxon>Alveolata</taxon>
        <taxon>Dinophyceae</taxon>
        <taxon>Suessiales</taxon>
        <taxon>Symbiodiniaceae</taxon>
        <taxon>Symbiodinium</taxon>
    </lineage>
</organism>
<dbReference type="InterPro" id="IPR017948">
    <property type="entry name" value="TGFb_CS"/>
</dbReference>
<feature type="signal peptide" evidence="1">
    <location>
        <begin position="1"/>
        <end position="21"/>
    </location>
</feature>
<evidence type="ECO:0000256" key="1">
    <source>
        <dbReference type="SAM" id="SignalP"/>
    </source>
</evidence>
<dbReference type="PANTHER" id="PTHR35596:SF1">
    <property type="entry name" value="MICROBIAL-TYPE PARG CATALYTIC DOMAIN-CONTAINING PROTEIN"/>
    <property type="match status" value="1"/>
</dbReference>
<dbReference type="GO" id="GO:0008083">
    <property type="term" value="F:growth factor activity"/>
    <property type="evidence" value="ECO:0007669"/>
    <property type="project" value="InterPro"/>
</dbReference>
<dbReference type="PANTHER" id="PTHR35596">
    <property type="entry name" value="DUF2263 DOMAIN-CONTAINING PROTEIN"/>
    <property type="match status" value="1"/>
</dbReference>
<name>A0A812KD69_SYMPI</name>
<dbReference type="InterPro" id="IPR043472">
    <property type="entry name" value="Macro_dom-like"/>
</dbReference>
<protein>
    <submittedName>
        <fullName evidence="2">NPHP3 protein</fullName>
    </submittedName>
</protein>
<reference evidence="2" key="1">
    <citation type="submission" date="2021-02" db="EMBL/GenBank/DDBJ databases">
        <authorList>
            <person name="Dougan E. K."/>
            <person name="Rhodes N."/>
            <person name="Thang M."/>
            <person name="Chan C."/>
        </authorList>
    </citation>
    <scope>NUCLEOTIDE SEQUENCE</scope>
</reference>
<comment type="caution">
    <text evidence="2">The sequence shown here is derived from an EMBL/GenBank/DDBJ whole genome shotgun (WGS) entry which is preliminary data.</text>
</comment>